<dbReference type="InterPro" id="IPR036366">
    <property type="entry name" value="PGBDSf"/>
</dbReference>
<dbReference type="InterPro" id="IPR049945">
    <property type="entry name" value="AAA_22"/>
</dbReference>
<dbReference type="Proteomes" id="UP000235005">
    <property type="component" value="Unassembled WGS sequence"/>
</dbReference>
<sequence>MYQQYFGLAEAPFSIAVNPRYLFMSARHRDALAHLLYGVGAGGGFILLTGEVGTGKTTINRCLLEQLPHDTDVAIILNPALNAMELLATVCDELGIEYDADKHTLKTLTDSLHRFLLDNHARGRKTVLMIDEAQHLDFDVLEQIRLLTNLETNSEKLLQIILIGQPELAQMLARPELRQLNQRITARYNLEPLNLIETGAYIHHRLQVAGMTPDREIFPPAVVRGIYQRTRGIPRLINVLCDRVLLGAYGGNKSRADRATLRAAAREVLGEDGPKHAARWPLALAALVLIGAGVTWWVLEMDAPPVPGGAITPSLAPAVSQQPVVAQVPIEAPPEQLAAEGPGTEPDPAENTLAWLLPPDDASARLWAMSSDQPAPDLLCADPSGRIACIEARAGTWDELAVIDRPLLLDMVTPERFAAGVLLLGIEGRRAWVVVNGAASEVQLAELAPFWTGTYRYLWHVPPGFEQALTQGDSGAVVARVAHLFARLDGQTRPLAGQQFSAALKQRVVLFQREHGLEDDGVVGRQTLLKLNEALGIDITATQARIALQPAAAGG</sequence>
<dbReference type="SUPFAM" id="SSF47090">
    <property type="entry name" value="PGBD-like"/>
    <property type="match status" value="1"/>
</dbReference>
<reference evidence="2 3" key="1">
    <citation type="submission" date="2018-01" db="EMBL/GenBank/DDBJ databases">
        <title>The draft genome sequence of Halioglobus lutimaris HF004.</title>
        <authorList>
            <person name="Du Z.-J."/>
            <person name="Shi M.-J."/>
        </authorList>
    </citation>
    <scope>NUCLEOTIDE SEQUENCE [LARGE SCALE GENOMIC DNA]</scope>
    <source>
        <strain evidence="2 3">HF004</strain>
    </source>
</reference>
<gene>
    <name evidence="2" type="ORF">C0039_02750</name>
</gene>
<dbReference type="InterPro" id="IPR052026">
    <property type="entry name" value="ExeA_AAA_ATPase_DNA-bind"/>
</dbReference>
<protein>
    <submittedName>
        <fullName evidence="2">General secretion pathway protein GspA</fullName>
    </submittedName>
</protein>
<evidence type="ECO:0000313" key="3">
    <source>
        <dbReference type="Proteomes" id="UP000235005"/>
    </source>
</evidence>
<evidence type="ECO:0000313" key="2">
    <source>
        <dbReference type="EMBL" id="PLW70146.1"/>
    </source>
</evidence>
<dbReference type="Gene3D" id="1.10.101.10">
    <property type="entry name" value="PGBD-like superfamily/PGBD"/>
    <property type="match status" value="1"/>
</dbReference>
<dbReference type="OrthoDB" id="9780149at2"/>
<comment type="caution">
    <text evidence="2">The sequence shown here is derived from an EMBL/GenBank/DDBJ whole genome shotgun (WGS) entry which is preliminary data.</text>
</comment>
<dbReference type="Gene3D" id="3.90.70.10">
    <property type="entry name" value="Cysteine proteinases"/>
    <property type="match status" value="1"/>
</dbReference>
<dbReference type="CDD" id="cd00009">
    <property type="entry name" value="AAA"/>
    <property type="match status" value="1"/>
</dbReference>
<dbReference type="InterPro" id="IPR003593">
    <property type="entry name" value="AAA+_ATPase"/>
</dbReference>
<dbReference type="InterPro" id="IPR027417">
    <property type="entry name" value="P-loop_NTPase"/>
</dbReference>
<name>A0A2N5X6N4_9GAMM</name>
<proteinExistence type="predicted"/>
<dbReference type="InterPro" id="IPR002477">
    <property type="entry name" value="Peptidoglycan-bd-like"/>
</dbReference>
<dbReference type="InterPro" id="IPR036365">
    <property type="entry name" value="PGBD-like_sf"/>
</dbReference>
<dbReference type="SMART" id="SM00382">
    <property type="entry name" value="AAA"/>
    <property type="match status" value="1"/>
</dbReference>
<dbReference type="EMBL" id="PKUS01000002">
    <property type="protein sequence ID" value="PLW70146.1"/>
    <property type="molecule type" value="Genomic_DNA"/>
</dbReference>
<dbReference type="PANTHER" id="PTHR35894:SF1">
    <property type="entry name" value="PHOSPHORIBULOKINASE _ URIDINE KINASE FAMILY"/>
    <property type="match status" value="1"/>
</dbReference>
<dbReference type="GO" id="GO:0016887">
    <property type="term" value="F:ATP hydrolysis activity"/>
    <property type="evidence" value="ECO:0007669"/>
    <property type="project" value="InterPro"/>
</dbReference>
<dbReference type="SUPFAM" id="SSF52540">
    <property type="entry name" value="P-loop containing nucleoside triphosphate hydrolases"/>
    <property type="match status" value="1"/>
</dbReference>
<keyword evidence="3" id="KW-1185">Reference proteome</keyword>
<evidence type="ECO:0000259" key="1">
    <source>
        <dbReference type="SMART" id="SM00382"/>
    </source>
</evidence>
<dbReference type="RefSeq" id="WP_076000632.1">
    <property type="nucleotide sequence ID" value="NZ_PKUS01000002.1"/>
</dbReference>
<accession>A0A2N5X6N4</accession>
<dbReference type="Pfam" id="PF13401">
    <property type="entry name" value="AAA_22"/>
    <property type="match status" value="1"/>
</dbReference>
<dbReference type="Pfam" id="PF01471">
    <property type="entry name" value="PG_binding_1"/>
    <property type="match status" value="1"/>
</dbReference>
<dbReference type="PANTHER" id="PTHR35894">
    <property type="entry name" value="GENERAL SECRETION PATHWAY PROTEIN A-RELATED"/>
    <property type="match status" value="1"/>
</dbReference>
<dbReference type="AlphaFoldDB" id="A0A2N5X6N4"/>
<feature type="domain" description="AAA+ ATPase" evidence="1">
    <location>
        <begin position="42"/>
        <end position="187"/>
    </location>
</feature>
<organism evidence="2 3">
    <name type="scientific">Pseudohalioglobus lutimaris</name>
    <dbReference type="NCBI Taxonomy" id="1737061"/>
    <lineage>
        <taxon>Bacteria</taxon>
        <taxon>Pseudomonadati</taxon>
        <taxon>Pseudomonadota</taxon>
        <taxon>Gammaproteobacteria</taxon>
        <taxon>Cellvibrionales</taxon>
        <taxon>Halieaceae</taxon>
        <taxon>Pseudohalioglobus</taxon>
    </lineage>
</organism>
<dbReference type="Gene3D" id="3.40.50.300">
    <property type="entry name" value="P-loop containing nucleotide triphosphate hydrolases"/>
    <property type="match status" value="1"/>
</dbReference>